<name>A0A1G2R746_9BACT</name>
<proteinExistence type="predicted"/>
<accession>A0A1G2R746</accession>
<dbReference type="EMBL" id="MHTY01000031">
    <property type="protein sequence ID" value="OHA68092.1"/>
    <property type="molecule type" value="Genomic_DNA"/>
</dbReference>
<gene>
    <name evidence="1" type="ORF">A3J68_00970</name>
</gene>
<evidence type="ECO:0000313" key="2">
    <source>
        <dbReference type="Proteomes" id="UP000178529"/>
    </source>
</evidence>
<comment type="caution">
    <text evidence="1">The sequence shown here is derived from an EMBL/GenBank/DDBJ whole genome shotgun (WGS) entry which is preliminary data.</text>
</comment>
<sequence length="206" mass="23316">MQHRIAEAHLFTVDRLIEEGIFKKVDSDRPNSPHGKQCVLITCGDLNHRQDQQTYWERKLTTKIHIHTPPGGAVEFSPLSPRNRKHPGDFQTRIRDLARIITVQKPEHILLVGHFPCGSATSLDSLDPVAIAWHAKNAKQAIIKTLASDPNIWQPKEADISCYLHYFAGDATTGNIIQERTMWFITHGLLEWVEKHDPTLKAGLLA</sequence>
<reference evidence="1 2" key="1">
    <citation type="journal article" date="2016" name="Nat. Commun.">
        <title>Thousands of microbial genomes shed light on interconnected biogeochemical processes in an aquifer system.</title>
        <authorList>
            <person name="Anantharaman K."/>
            <person name="Brown C.T."/>
            <person name="Hug L.A."/>
            <person name="Sharon I."/>
            <person name="Castelle C.J."/>
            <person name="Probst A.J."/>
            <person name="Thomas B.C."/>
            <person name="Singh A."/>
            <person name="Wilkins M.J."/>
            <person name="Karaoz U."/>
            <person name="Brodie E.L."/>
            <person name="Williams K.H."/>
            <person name="Hubbard S.S."/>
            <person name="Banfield J.F."/>
        </authorList>
    </citation>
    <scope>NUCLEOTIDE SEQUENCE [LARGE SCALE GENOMIC DNA]</scope>
</reference>
<organism evidence="1 2">
    <name type="scientific">Candidatus Wildermuthbacteria bacterium RIFCSPHIGHO2_02_FULL_48_16</name>
    <dbReference type="NCBI Taxonomy" id="1802453"/>
    <lineage>
        <taxon>Bacteria</taxon>
        <taxon>Candidatus Wildermuthiibacteriota</taxon>
    </lineage>
</organism>
<dbReference type="AlphaFoldDB" id="A0A1G2R746"/>
<dbReference type="Proteomes" id="UP000178529">
    <property type="component" value="Unassembled WGS sequence"/>
</dbReference>
<protein>
    <submittedName>
        <fullName evidence="1">Uncharacterized protein</fullName>
    </submittedName>
</protein>
<evidence type="ECO:0000313" key="1">
    <source>
        <dbReference type="EMBL" id="OHA68092.1"/>
    </source>
</evidence>